<evidence type="ECO:0000256" key="2">
    <source>
        <dbReference type="ARBA" id="ARBA00023125"/>
    </source>
</evidence>
<dbReference type="AlphaFoldDB" id="A0A146G3A6"/>
<dbReference type="PANTHER" id="PTHR47785">
    <property type="entry name" value="ZN(II)2CYS6 TRANSCRIPTION FACTOR (EUROFUNG)-RELATED-RELATED"/>
    <property type="match status" value="1"/>
</dbReference>
<dbReference type="CDD" id="cd00067">
    <property type="entry name" value="GAL4"/>
    <property type="match status" value="1"/>
</dbReference>
<sequence>MSKRPHQGSPPRPASQSPDLVDHTPQGLSPGDSEQQHHASGPSKKPRNFIATVACENCRLKKTRCDESRPKCGLCKSLNLECVYNERKTSK</sequence>
<gene>
    <name evidence="7" type="ORF">RIB2604_04300310</name>
</gene>
<dbReference type="GO" id="GO:0003677">
    <property type="term" value="F:DNA binding"/>
    <property type="evidence" value="ECO:0007669"/>
    <property type="project" value="UniProtKB-KW"/>
</dbReference>
<comment type="caution">
    <text evidence="7">The sequence shown here is derived from an EMBL/GenBank/DDBJ whole genome shotgun (WGS) entry which is preliminary data.</text>
</comment>
<keyword evidence="4" id="KW-0539">Nucleus</keyword>
<dbReference type="GO" id="GO:0008270">
    <property type="term" value="F:zinc ion binding"/>
    <property type="evidence" value="ECO:0007669"/>
    <property type="project" value="InterPro"/>
</dbReference>
<evidence type="ECO:0000256" key="1">
    <source>
        <dbReference type="ARBA" id="ARBA00023015"/>
    </source>
</evidence>
<evidence type="ECO:0000313" key="8">
    <source>
        <dbReference type="Proteomes" id="UP000075230"/>
    </source>
</evidence>
<dbReference type="InterPro" id="IPR001138">
    <property type="entry name" value="Zn2Cys6_DnaBD"/>
</dbReference>
<dbReference type="InterPro" id="IPR036864">
    <property type="entry name" value="Zn2-C6_fun-type_DNA-bd_sf"/>
</dbReference>
<evidence type="ECO:0000313" key="7">
    <source>
        <dbReference type="EMBL" id="GAT31301.1"/>
    </source>
</evidence>
<feature type="region of interest" description="Disordered" evidence="5">
    <location>
        <begin position="1"/>
        <end position="46"/>
    </location>
</feature>
<evidence type="ECO:0000259" key="6">
    <source>
        <dbReference type="PROSITE" id="PS50048"/>
    </source>
</evidence>
<dbReference type="EMBL" id="BCWF01000042">
    <property type="protein sequence ID" value="GAT31301.1"/>
    <property type="molecule type" value="Genomic_DNA"/>
</dbReference>
<evidence type="ECO:0000256" key="3">
    <source>
        <dbReference type="ARBA" id="ARBA00023163"/>
    </source>
</evidence>
<dbReference type="InterPro" id="IPR053181">
    <property type="entry name" value="EcdB-like_regulator"/>
</dbReference>
<reference evidence="7 8" key="1">
    <citation type="journal article" date="2016" name="DNA Res.">
        <title>Genome sequence of Aspergillus luchuensis NBRC 4314.</title>
        <authorList>
            <person name="Yamada O."/>
            <person name="Machida M."/>
            <person name="Hosoyama A."/>
            <person name="Goto M."/>
            <person name="Takahashi T."/>
            <person name="Futagami T."/>
            <person name="Yamagata Y."/>
            <person name="Takeuchi M."/>
            <person name="Kobayashi T."/>
            <person name="Koike H."/>
            <person name="Abe K."/>
            <person name="Asai K."/>
            <person name="Arita M."/>
            <person name="Fujita N."/>
            <person name="Fukuda K."/>
            <person name="Higa K."/>
            <person name="Horikawa H."/>
            <person name="Ishikawa T."/>
            <person name="Jinno K."/>
            <person name="Kato Y."/>
            <person name="Kirimura K."/>
            <person name="Mizutani O."/>
            <person name="Nakasone K."/>
            <person name="Sano M."/>
            <person name="Shiraishi Y."/>
            <person name="Tsukahara M."/>
            <person name="Gomi K."/>
        </authorList>
    </citation>
    <scope>NUCLEOTIDE SEQUENCE [LARGE SCALE GENOMIC DNA]</scope>
    <source>
        <strain evidence="7 8">RIB 2604</strain>
    </source>
</reference>
<organism evidence="7 8">
    <name type="scientific">Aspergillus kawachii</name>
    <name type="common">White koji mold</name>
    <name type="synonym">Aspergillus awamori var. kawachi</name>
    <dbReference type="NCBI Taxonomy" id="1069201"/>
    <lineage>
        <taxon>Eukaryota</taxon>
        <taxon>Fungi</taxon>
        <taxon>Dikarya</taxon>
        <taxon>Ascomycota</taxon>
        <taxon>Pezizomycotina</taxon>
        <taxon>Eurotiomycetes</taxon>
        <taxon>Eurotiomycetidae</taxon>
        <taxon>Eurotiales</taxon>
        <taxon>Aspergillaceae</taxon>
        <taxon>Aspergillus</taxon>
        <taxon>Aspergillus subgen. Circumdati</taxon>
    </lineage>
</organism>
<dbReference type="Proteomes" id="UP000075230">
    <property type="component" value="Unassembled WGS sequence"/>
</dbReference>
<dbReference type="SMART" id="SM00066">
    <property type="entry name" value="GAL4"/>
    <property type="match status" value="1"/>
</dbReference>
<dbReference type="PANTHER" id="PTHR47785:SF6">
    <property type="entry name" value="ZN(II)2CYS6 TRANSCRIPTION FACTOR (EUROFUNG)"/>
    <property type="match status" value="1"/>
</dbReference>
<reference evidence="8" key="2">
    <citation type="submission" date="2016-02" db="EMBL/GenBank/DDBJ databases">
        <title>Genome sequencing of Aspergillus luchuensis NBRC 4314.</title>
        <authorList>
            <person name="Yamada O."/>
        </authorList>
    </citation>
    <scope>NUCLEOTIDE SEQUENCE [LARGE SCALE GENOMIC DNA]</scope>
    <source>
        <strain evidence="8">RIB 2604</strain>
    </source>
</reference>
<keyword evidence="1" id="KW-0805">Transcription regulation</keyword>
<keyword evidence="3" id="KW-0804">Transcription</keyword>
<dbReference type="VEuPathDB" id="FungiDB:ASPFODRAFT_210525"/>
<dbReference type="PROSITE" id="PS50048">
    <property type="entry name" value="ZN2_CY6_FUNGAL_2"/>
    <property type="match status" value="1"/>
</dbReference>
<dbReference type="Pfam" id="PF00172">
    <property type="entry name" value="Zn_clus"/>
    <property type="match status" value="1"/>
</dbReference>
<name>A0A146G3A6_ASPKA</name>
<evidence type="ECO:0000256" key="5">
    <source>
        <dbReference type="SAM" id="MobiDB-lite"/>
    </source>
</evidence>
<protein>
    <submittedName>
        <fullName evidence="7">C6 finger domain protein</fullName>
    </submittedName>
</protein>
<keyword evidence="2" id="KW-0238">DNA-binding</keyword>
<dbReference type="Gene3D" id="4.10.240.10">
    <property type="entry name" value="Zn(2)-C6 fungal-type DNA-binding domain"/>
    <property type="match status" value="1"/>
</dbReference>
<proteinExistence type="predicted"/>
<dbReference type="SUPFAM" id="SSF57701">
    <property type="entry name" value="Zn2/Cys6 DNA-binding domain"/>
    <property type="match status" value="1"/>
</dbReference>
<dbReference type="GO" id="GO:0000981">
    <property type="term" value="F:DNA-binding transcription factor activity, RNA polymerase II-specific"/>
    <property type="evidence" value="ECO:0007669"/>
    <property type="project" value="InterPro"/>
</dbReference>
<evidence type="ECO:0000256" key="4">
    <source>
        <dbReference type="ARBA" id="ARBA00023242"/>
    </source>
</evidence>
<dbReference type="GO" id="GO:0009893">
    <property type="term" value="P:positive regulation of metabolic process"/>
    <property type="evidence" value="ECO:0007669"/>
    <property type="project" value="UniProtKB-ARBA"/>
</dbReference>
<dbReference type="PROSITE" id="PS00463">
    <property type="entry name" value="ZN2_CY6_FUNGAL_1"/>
    <property type="match status" value="1"/>
</dbReference>
<accession>A0A146G3A6</accession>
<feature type="domain" description="Zn(2)-C6 fungal-type" evidence="6">
    <location>
        <begin position="54"/>
        <end position="84"/>
    </location>
</feature>